<proteinExistence type="predicted"/>
<protein>
    <submittedName>
        <fullName evidence="1">Uncharacterized protein</fullName>
    </submittedName>
</protein>
<reference evidence="1" key="1">
    <citation type="journal article" date="2022" name="Int. J. Mol. Sci.">
        <title>Draft Genome of Tanacetum Coccineum: Genomic Comparison of Closely Related Tanacetum-Family Plants.</title>
        <authorList>
            <person name="Yamashiro T."/>
            <person name="Shiraishi A."/>
            <person name="Nakayama K."/>
            <person name="Satake H."/>
        </authorList>
    </citation>
    <scope>NUCLEOTIDE SEQUENCE</scope>
</reference>
<dbReference type="EMBL" id="BQNB010018758">
    <property type="protein sequence ID" value="GJT77939.1"/>
    <property type="molecule type" value="Genomic_DNA"/>
</dbReference>
<sequence>MIVETIHVNFDELPAMASDHDSFGSAPQFLCSMNTSTRRMKLYPSLLMSLIQNTTQSTTTPFAAESPQMIVHNTPDPITPSAQVHAEEDNNIQADDAVFDAYKFINPFVTPITKFGKSVESHYLIT</sequence>
<dbReference type="Proteomes" id="UP001151760">
    <property type="component" value="Unassembled WGS sequence"/>
</dbReference>
<evidence type="ECO:0000313" key="1">
    <source>
        <dbReference type="EMBL" id="GJT77939.1"/>
    </source>
</evidence>
<reference evidence="1" key="2">
    <citation type="submission" date="2022-01" db="EMBL/GenBank/DDBJ databases">
        <authorList>
            <person name="Yamashiro T."/>
            <person name="Shiraishi A."/>
            <person name="Satake H."/>
            <person name="Nakayama K."/>
        </authorList>
    </citation>
    <scope>NUCLEOTIDE SEQUENCE</scope>
</reference>
<keyword evidence="2" id="KW-1185">Reference proteome</keyword>
<organism evidence="1 2">
    <name type="scientific">Tanacetum coccineum</name>
    <dbReference type="NCBI Taxonomy" id="301880"/>
    <lineage>
        <taxon>Eukaryota</taxon>
        <taxon>Viridiplantae</taxon>
        <taxon>Streptophyta</taxon>
        <taxon>Embryophyta</taxon>
        <taxon>Tracheophyta</taxon>
        <taxon>Spermatophyta</taxon>
        <taxon>Magnoliopsida</taxon>
        <taxon>eudicotyledons</taxon>
        <taxon>Gunneridae</taxon>
        <taxon>Pentapetalae</taxon>
        <taxon>asterids</taxon>
        <taxon>campanulids</taxon>
        <taxon>Asterales</taxon>
        <taxon>Asteraceae</taxon>
        <taxon>Asteroideae</taxon>
        <taxon>Anthemideae</taxon>
        <taxon>Anthemidinae</taxon>
        <taxon>Tanacetum</taxon>
    </lineage>
</organism>
<evidence type="ECO:0000313" key="2">
    <source>
        <dbReference type="Proteomes" id="UP001151760"/>
    </source>
</evidence>
<name>A0ABQ5GRM6_9ASTR</name>
<gene>
    <name evidence="1" type="ORF">Tco_1044664</name>
</gene>
<accession>A0ABQ5GRM6</accession>
<comment type="caution">
    <text evidence="1">The sequence shown here is derived from an EMBL/GenBank/DDBJ whole genome shotgun (WGS) entry which is preliminary data.</text>
</comment>